<keyword evidence="8" id="KW-0902">Two-component regulatory system</keyword>
<comment type="catalytic activity">
    <reaction evidence="1">
        <text>ATP + protein L-histidine = ADP + protein N-phospho-L-histidine.</text>
        <dbReference type="EC" id="2.7.13.3"/>
    </reaction>
</comment>
<dbReference type="InterPro" id="IPR036097">
    <property type="entry name" value="HisK_dim/P_sf"/>
</dbReference>
<dbReference type="PROSITE" id="PS50112">
    <property type="entry name" value="PAS"/>
    <property type="match status" value="1"/>
</dbReference>
<dbReference type="InterPro" id="IPR005467">
    <property type="entry name" value="His_kinase_dom"/>
</dbReference>
<dbReference type="SMART" id="SM00387">
    <property type="entry name" value="HATPase_c"/>
    <property type="match status" value="1"/>
</dbReference>
<dbReference type="PANTHER" id="PTHR43065">
    <property type="entry name" value="SENSOR HISTIDINE KINASE"/>
    <property type="match status" value="1"/>
</dbReference>
<evidence type="ECO:0000256" key="3">
    <source>
        <dbReference type="ARBA" id="ARBA00022553"/>
    </source>
</evidence>
<evidence type="ECO:0000256" key="1">
    <source>
        <dbReference type="ARBA" id="ARBA00000085"/>
    </source>
</evidence>
<comment type="caution">
    <text evidence="13">The sequence shown here is derived from an EMBL/GenBank/DDBJ whole genome shotgun (WGS) entry which is preliminary data.</text>
</comment>
<dbReference type="InterPro" id="IPR036890">
    <property type="entry name" value="HATPase_C_sf"/>
</dbReference>
<dbReference type="PROSITE" id="PS50109">
    <property type="entry name" value="HIS_KIN"/>
    <property type="match status" value="1"/>
</dbReference>
<dbReference type="InterPro" id="IPR003661">
    <property type="entry name" value="HisK_dim/P_dom"/>
</dbReference>
<dbReference type="STRING" id="1795632.TH606_02730"/>
<dbReference type="NCBIfam" id="TIGR00229">
    <property type="entry name" value="sensory_box"/>
    <property type="match status" value="1"/>
</dbReference>
<feature type="domain" description="PAS" evidence="12">
    <location>
        <begin position="154"/>
        <end position="225"/>
    </location>
</feature>
<dbReference type="CDD" id="cd00082">
    <property type="entry name" value="HisKA"/>
    <property type="match status" value="1"/>
</dbReference>
<name>A0A177E8J9_9BACT</name>
<dbReference type="InterPro" id="IPR035965">
    <property type="entry name" value="PAS-like_dom_sf"/>
</dbReference>
<evidence type="ECO:0000256" key="9">
    <source>
        <dbReference type="PROSITE-ProRule" id="PRU00169"/>
    </source>
</evidence>
<evidence type="ECO:0000256" key="5">
    <source>
        <dbReference type="ARBA" id="ARBA00022741"/>
    </source>
</evidence>
<dbReference type="PANTHER" id="PTHR43065:SF46">
    <property type="entry name" value="C4-DICARBOXYLATE TRANSPORT SENSOR PROTEIN DCTB"/>
    <property type="match status" value="1"/>
</dbReference>
<dbReference type="InterPro" id="IPR000014">
    <property type="entry name" value="PAS"/>
</dbReference>
<dbReference type="Pfam" id="PF00072">
    <property type="entry name" value="Response_reg"/>
    <property type="match status" value="1"/>
</dbReference>
<evidence type="ECO:0000259" key="11">
    <source>
        <dbReference type="PROSITE" id="PS50110"/>
    </source>
</evidence>
<evidence type="ECO:0000259" key="12">
    <source>
        <dbReference type="PROSITE" id="PS50112"/>
    </source>
</evidence>
<keyword evidence="4" id="KW-0808">Transferase</keyword>
<dbReference type="InterPro" id="IPR011006">
    <property type="entry name" value="CheY-like_superfamily"/>
</dbReference>
<dbReference type="InterPro" id="IPR001789">
    <property type="entry name" value="Sig_transdc_resp-reg_receiver"/>
</dbReference>
<keyword evidence="7" id="KW-0067">ATP-binding</keyword>
<feature type="domain" description="Response regulatory" evidence="11">
    <location>
        <begin position="537"/>
        <end position="650"/>
    </location>
</feature>
<dbReference type="InterPro" id="IPR004358">
    <property type="entry name" value="Sig_transdc_His_kin-like_C"/>
</dbReference>
<dbReference type="SUPFAM" id="SSF55785">
    <property type="entry name" value="PYP-like sensor domain (PAS domain)"/>
    <property type="match status" value="2"/>
</dbReference>
<dbReference type="PRINTS" id="PR00344">
    <property type="entry name" value="BCTRLSENSOR"/>
</dbReference>
<dbReference type="SUPFAM" id="SSF47384">
    <property type="entry name" value="Homodimeric domain of signal transducing histidine kinase"/>
    <property type="match status" value="1"/>
</dbReference>
<dbReference type="Gene3D" id="1.10.287.130">
    <property type="match status" value="1"/>
</dbReference>
<evidence type="ECO:0000256" key="8">
    <source>
        <dbReference type="ARBA" id="ARBA00023012"/>
    </source>
</evidence>
<feature type="modified residue" description="4-aspartylphosphate" evidence="9">
    <location>
        <position position="586"/>
    </location>
</feature>
<evidence type="ECO:0000256" key="7">
    <source>
        <dbReference type="ARBA" id="ARBA00022840"/>
    </source>
</evidence>
<dbReference type="AlphaFoldDB" id="A0A177E8J9"/>
<keyword evidence="3 9" id="KW-0597">Phosphoprotein</keyword>
<evidence type="ECO:0000259" key="10">
    <source>
        <dbReference type="PROSITE" id="PS50109"/>
    </source>
</evidence>
<dbReference type="Gene3D" id="3.40.50.2300">
    <property type="match status" value="1"/>
</dbReference>
<evidence type="ECO:0000313" key="14">
    <source>
        <dbReference type="Proteomes" id="UP000076964"/>
    </source>
</evidence>
<dbReference type="Gene3D" id="3.30.450.20">
    <property type="entry name" value="PAS domain"/>
    <property type="match status" value="1"/>
</dbReference>
<gene>
    <name evidence="13" type="ORF">TH606_02730</name>
</gene>
<feature type="domain" description="Histidine kinase" evidence="10">
    <location>
        <begin position="292"/>
        <end position="513"/>
    </location>
</feature>
<keyword evidence="14" id="KW-1185">Reference proteome</keyword>
<dbReference type="GO" id="GO:0000155">
    <property type="term" value="F:phosphorelay sensor kinase activity"/>
    <property type="evidence" value="ECO:0007669"/>
    <property type="project" value="InterPro"/>
</dbReference>
<dbReference type="Pfam" id="PF13426">
    <property type="entry name" value="PAS_9"/>
    <property type="match status" value="2"/>
</dbReference>
<protein>
    <recommendedName>
        <fullName evidence="2">histidine kinase</fullName>
        <ecNumber evidence="2">2.7.13.3</ecNumber>
    </recommendedName>
</protein>
<dbReference type="InterPro" id="IPR003594">
    <property type="entry name" value="HATPase_dom"/>
</dbReference>
<dbReference type="SUPFAM" id="SSF55874">
    <property type="entry name" value="ATPase domain of HSP90 chaperone/DNA topoisomerase II/histidine kinase"/>
    <property type="match status" value="1"/>
</dbReference>
<dbReference type="SUPFAM" id="SSF52172">
    <property type="entry name" value="CheY-like"/>
    <property type="match status" value="1"/>
</dbReference>
<dbReference type="Pfam" id="PF02518">
    <property type="entry name" value="HATPase_c"/>
    <property type="match status" value="1"/>
</dbReference>
<sequence>MKNILFLNHGLFKGFIYKVRKIFKVISMKQNTFNKSDIFQEILKFFPGFITIVDPSHKVLFSNKKLIKRTGYNPVGHLCYKAFHKLESPCPDCPLEKVLKENKAISWEKMSPLDNRWYGVVSIPVSPSTHQKAMLTIVLDIHGKIAAQKEAERNRRLFEAIWKKAPFIITAIDPQTGEIILANESFTKVLGYDLGEIIGRKVFDFILPEERKKAQECCHRVCKGEEKDEIEFLWLTKSGNHKLLRSTCFLVDLAEAGNIIFNIARDITEEKKLSEQLIQAQKMEAVGRLAGGLAHDFNNLITSLKNYVELLAINKNNPEKVEHIAENIRLVLERTGNITQKLLTFSGKQPQKTSKLNLSQFLHEMQDFWQRLVGENIELETDIADDIWVKIDETHLQQIIMNLLINAKDVLPEGGKIQITLEQKEFDSYFLNKLKLKGKTYAILSISDSGPGIPQKYLPYIFEPFFTTKPPGKGTGLGLAMVYSLVKQYQGHISVYTEEGKGTTFRILLPIAEKSTTQSPHTQENRTSIKEKTKNWSILVVEDDPLVKEPIIELLKSTGYQAVAAQDGLEALNIILKTKIDLVITDLIMPKMGGEALVQKIKTSYPNIKIILTSGYPESSVPVNGKLQGITFISKPYSFSQLLRVIQEMLTESH</sequence>
<organism evidence="13 14">
    <name type="scientific">Thermodesulfatator autotrophicus</name>
    <dbReference type="NCBI Taxonomy" id="1795632"/>
    <lineage>
        <taxon>Bacteria</taxon>
        <taxon>Pseudomonadati</taxon>
        <taxon>Thermodesulfobacteriota</taxon>
        <taxon>Thermodesulfobacteria</taxon>
        <taxon>Thermodesulfobacteriales</taxon>
        <taxon>Thermodesulfatatoraceae</taxon>
        <taxon>Thermodesulfatator</taxon>
    </lineage>
</organism>
<dbReference type="Proteomes" id="UP000076964">
    <property type="component" value="Unassembled WGS sequence"/>
</dbReference>
<dbReference type="GO" id="GO:0005524">
    <property type="term" value="F:ATP binding"/>
    <property type="evidence" value="ECO:0007669"/>
    <property type="project" value="UniProtKB-KW"/>
</dbReference>
<reference evidence="13 14" key="1">
    <citation type="submission" date="2016-02" db="EMBL/GenBank/DDBJ databases">
        <title>Draft genome sequence of Thermodesulfatator sp. S606.</title>
        <authorList>
            <person name="Lai Q."/>
            <person name="Cao J."/>
            <person name="Dupont S."/>
            <person name="Shao Z."/>
            <person name="Jebbar M."/>
            <person name="Alain K."/>
        </authorList>
    </citation>
    <scope>NUCLEOTIDE SEQUENCE [LARGE SCALE GENOMIC DNA]</scope>
    <source>
        <strain evidence="13 14">S606</strain>
    </source>
</reference>
<dbReference type="SMART" id="SM00448">
    <property type="entry name" value="REC"/>
    <property type="match status" value="1"/>
</dbReference>
<dbReference type="EC" id="2.7.13.3" evidence="2"/>
<evidence type="ECO:0000256" key="2">
    <source>
        <dbReference type="ARBA" id="ARBA00012438"/>
    </source>
</evidence>
<keyword evidence="6" id="KW-0418">Kinase</keyword>
<dbReference type="SMART" id="SM00091">
    <property type="entry name" value="PAS"/>
    <property type="match status" value="2"/>
</dbReference>
<dbReference type="EMBL" id="LSFI01000008">
    <property type="protein sequence ID" value="OAG28284.1"/>
    <property type="molecule type" value="Genomic_DNA"/>
</dbReference>
<dbReference type="CDD" id="cd00130">
    <property type="entry name" value="PAS"/>
    <property type="match status" value="1"/>
</dbReference>
<evidence type="ECO:0000313" key="13">
    <source>
        <dbReference type="EMBL" id="OAG28284.1"/>
    </source>
</evidence>
<accession>A0A177E8J9</accession>
<dbReference type="Gene3D" id="3.30.565.10">
    <property type="entry name" value="Histidine kinase-like ATPase, C-terminal domain"/>
    <property type="match status" value="1"/>
</dbReference>
<dbReference type="SMART" id="SM00388">
    <property type="entry name" value="HisKA"/>
    <property type="match status" value="1"/>
</dbReference>
<dbReference type="CDD" id="cd00156">
    <property type="entry name" value="REC"/>
    <property type="match status" value="1"/>
</dbReference>
<dbReference type="PROSITE" id="PS50110">
    <property type="entry name" value="RESPONSE_REGULATORY"/>
    <property type="match status" value="1"/>
</dbReference>
<keyword evidence="5" id="KW-0547">Nucleotide-binding</keyword>
<evidence type="ECO:0000256" key="6">
    <source>
        <dbReference type="ARBA" id="ARBA00022777"/>
    </source>
</evidence>
<proteinExistence type="predicted"/>
<evidence type="ECO:0000256" key="4">
    <source>
        <dbReference type="ARBA" id="ARBA00022679"/>
    </source>
</evidence>